<keyword evidence="2" id="KW-1185">Reference proteome</keyword>
<evidence type="ECO:0000313" key="1">
    <source>
        <dbReference type="EMBL" id="KIJ92633.1"/>
    </source>
</evidence>
<dbReference type="HOGENOM" id="CLU_826579_0_0_1"/>
<organism evidence="1 2">
    <name type="scientific">Laccaria amethystina LaAM-08-1</name>
    <dbReference type="NCBI Taxonomy" id="1095629"/>
    <lineage>
        <taxon>Eukaryota</taxon>
        <taxon>Fungi</taxon>
        <taxon>Dikarya</taxon>
        <taxon>Basidiomycota</taxon>
        <taxon>Agaricomycotina</taxon>
        <taxon>Agaricomycetes</taxon>
        <taxon>Agaricomycetidae</taxon>
        <taxon>Agaricales</taxon>
        <taxon>Agaricineae</taxon>
        <taxon>Hydnangiaceae</taxon>
        <taxon>Laccaria</taxon>
    </lineage>
</organism>
<reference evidence="2" key="2">
    <citation type="submission" date="2015-01" db="EMBL/GenBank/DDBJ databases">
        <title>Evolutionary Origins and Diversification of the Mycorrhizal Mutualists.</title>
        <authorList>
            <consortium name="DOE Joint Genome Institute"/>
            <consortium name="Mycorrhizal Genomics Consortium"/>
            <person name="Kohler A."/>
            <person name="Kuo A."/>
            <person name="Nagy L.G."/>
            <person name="Floudas D."/>
            <person name="Copeland A."/>
            <person name="Barry K.W."/>
            <person name="Cichocki N."/>
            <person name="Veneault-Fourrey C."/>
            <person name="LaButti K."/>
            <person name="Lindquist E.A."/>
            <person name="Lipzen A."/>
            <person name="Lundell T."/>
            <person name="Morin E."/>
            <person name="Murat C."/>
            <person name="Riley R."/>
            <person name="Ohm R."/>
            <person name="Sun H."/>
            <person name="Tunlid A."/>
            <person name="Henrissat B."/>
            <person name="Grigoriev I.V."/>
            <person name="Hibbett D.S."/>
            <person name="Martin F."/>
        </authorList>
    </citation>
    <scope>NUCLEOTIDE SEQUENCE [LARGE SCALE GENOMIC DNA]</scope>
    <source>
        <strain evidence="2">LaAM-08-1</strain>
    </source>
</reference>
<accession>A0A0C9WVC5</accession>
<proteinExistence type="predicted"/>
<dbReference type="Proteomes" id="UP000054477">
    <property type="component" value="Unassembled WGS sequence"/>
</dbReference>
<gene>
    <name evidence="1" type="ORF">K443DRAFT_13460</name>
</gene>
<dbReference type="OrthoDB" id="3265815at2759"/>
<evidence type="ECO:0008006" key="3">
    <source>
        <dbReference type="Google" id="ProtNLM"/>
    </source>
</evidence>
<dbReference type="STRING" id="1095629.A0A0C9WVC5"/>
<dbReference type="EMBL" id="KN838896">
    <property type="protein sequence ID" value="KIJ92633.1"/>
    <property type="molecule type" value="Genomic_DNA"/>
</dbReference>
<protein>
    <recommendedName>
        <fullName evidence="3">BTB domain-containing protein</fullName>
    </recommendedName>
</protein>
<evidence type="ECO:0000313" key="2">
    <source>
        <dbReference type="Proteomes" id="UP000054477"/>
    </source>
</evidence>
<dbReference type="AlphaFoldDB" id="A0A0C9WVC5"/>
<name>A0A0C9WVC5_9AGAR</name>
<reference evidence="1 2" key="1">
    <citation type="submission" date="2014-04" db="EMBL/GenBank/DDBJ databases">
        <authorList>
            <consortium name="DOE Joint Genome Institute"/>
            <person name="Kuo A."/>
            <person name="Kohler A."/>
            <person name="Nagy L.G."/>
            <person name="Floudas D."/>
            <person name="Copeland A."/>
            <person name="Barry K.W."/>
            <person name="Cichocki N."/>
            <person name="Veneault-Fourrey C."/>
            <person name="LaButti K."/>
            <person name="Lindquist E.A."/>
            <person name="Lipzen A."/>
            <person name="Lundell T."/>
            <person name="Morin E."/>
            <person name="Murat C."/>
            <person name="Sun H."/>
            <person name="Tunlid A."/>
            <person name="Henrissat B."/>
            <person name="Grigoriev I.V."/>
            <person name="Hibbett D.S."/>
            <person name="Martin F."/>
            <person name="Nordberg H.P."/>
            <person name="Cantor M.N."/>
            <person name="Hua S.X."/>
        </authorList>
    </citation>
    <scope>NUCLEOTIDE SEQUENCE [LARGE SCALE GENOMIC DNA]</scope>
    <source>
        <strain evidence="1 2">LaAM-08-1</strain>
    </source>
</reference>
<sequence length="336" mass="37865">MHSNDSFSRWTDRSKELYVINSPVQVVDNDRYRYNTILMQWEVQHYDHLDQTQDDLWAMESFVSPGFIHTPTPSPIGSIEEVTDQDGPDGSDAFVSVSTAFYPGAYNESYDTVFSTTDAVLFYVHSKIIMDATTHPFISLLGAPLSDPRFRNHVISLSESSNALNIILHMLYGTSSAQYSPTFETLVIAVDQMPAYGIQPCAHIIPPTPLYNLLLSHAPSSPMGLYSLAAHHSLDALAINSSSHLLSYSMCTLSDELAERIGAVYLKRLLLLHLERFNTLKEILLRPPNPHPPTKDCDFHDQKRLTRAWALAIVYLACDAKPGLWKFFFLLKDLNQ</sequence>